<keyword evidence="2" id="KW-0812">Transmembrane</keyword>
<dbReference type="EMBL" id="CP010554">
    <property type="protein sequence ID" value="AJP48062.1"/>
    <property type="molecule type" value="Genomic_DNA"/>
</dbReference>
<dbReference type="GO" id="GO:0032506">
    <property type="term" value="P:cytokinetic process"/>
    <property type="evidence" value="ECO:0007669"/>
    <property type="project" value="TreeGrafter"/>
</dbReference>
<dbReference type="GO" id="GO:0032153">
    <property type="term" value="C:cell division site"/>
    <property type="evidence" value="ECO:0007669"/>
    <property type="project" value="TreeGrafter"/>
</dbReference>
<dbReference type="PANTHER" id="PTHR38687">
    <property type="entry name" value="CELL DIVISION PROTEIN DEDD-RELATED"/>
    <property type="match status" value="1"/>
</dbReference>
<dbReference type="Gene3D" id="3.30.70.1070">
    <property type="entry name" value="Sporulation related repeat"/>
    <property type="match status" value="1"/>
</dbReference>
<dbReference type="STRING" id="1565605.PG1C_05495"/>
<dbReference type="InterPro" id="IPR007730">
    <property type="entry name" value="SPOR-like_dom"/>
</dbReference>
<organism evidence="4 5">
    <name type="scientific">Rugosibacter aromaticivorans</name>
    <dbReference type="NCBI Taxonomy" id="1565605"/>
    <lineage>
        <taxon>Bacteria</taxon>
        <taxon>Pseudomonadati</taxon>
        <taxon>Pseudomonadota</taxon>
        <taxon>Betaproteobacteria</taxon>
        <taxon>Nitrosomonadales</taxon>
        <taxon>Sterolibacteriaceae</taxon>
        <taxon>Rugosibacter</taxon>
    </lineage>
</organism>
<evidence type="ECO:0000313" key="4">
    <source>
        <dbReference type="EMBL" id="AJP48062.1"/>
    </source>
</evidence>
<dbReference type="InterPro" id="IPR052521">
    <property type="entry name" value="Cell_div_SPOR-domain"/>
</dbReference>
<evidence type="ECO:0000256" key="2">
    <source>
        <dbReference type="SAM" id="Phobius"/>
    </source>
</evidence>
<gene>
    <name evidence="4" type="ORF">PG1C_05495</name>
</gene>
<dbReference type="HOGENOM" id="CLU_068683_0_2_4"/>
<keyword evidence="2" id="KW-0472">Membrane</keyword>
<reference evidence="4 5" key="1">
    <citation type="journal article" date="2015" name="Genome Announc.">
        <title>Complete Genome Sequence of a Novel Bacterium within the Family Rhodocyclaceae That Degrades Polycyclic Aromatic Hydrocarbons.</title>
        <authorList>
            <person name="Singleton D.R."/>
            <person name="Dickey A.N."/>
            <person name="Scholl E.H."/>
            <person name="Wright F.A."/>
            <person name="Aitken M.D."/>
        </authorList>
    </citation>
    <scope>NUCLEOTIDE SEQUENCE [LARGE SCALE GENOMIC DNA]</scope>
    <source>
        <strain evidence="5">PG1-Ca6</strain>
    </source>
</reference>
<dbReference type="PANTHER" id="PTHR38687:SF1">
    <property type="entry name" value="CELL DIVISION PROTEIN DEDD"/>
    <property type="match status" value="1"/>
</dbReference>
<dbReference type="RefSeq" id="WP_202636418.1">
    <property type="nucleotide sequence ID" value="NZ_CP010554.1"/>
</dbReference>
<keyword evidence="5" id="KW-1185">Reference proteome</keyword>
<accession>A0A0C5IZ73</accession>
<dbReference type="InterPro" id="IPR036680">
    <property type="entry name" value="SPOR-like_sf"/>
</dbReference>
<name>A0A0C5IZ73_9PROT</name>
<evidence type="ECO:0000313" key="5">
    <source>
        <dbReference type="Proteomes" id="UP000061603"/>
    </source>
</evidence>
<dbReference type="Proteomes" id="UP000061603">
    <property type="component" value="Chromosome"/>
</dbReference>
<feature type="transmembrane region" description="Helical" evidence="2">
    <location>
        <begin position="22"/>
        <end position="40"/>
    </location>
</feature>
<protein>
    <recommendedName>
        <fullName evidence="3">SPOR domain-containing protein</fullName>
    </recommendedName>
</protein>
<dbReference type="GO" id="GO:0030428">
    <property type="term" value="C:cell septum"/>
    <property type="evidence" value="ECO:0007669"/>
    <property type="project" value="TreeGrafter"/>
</dbReference>
<sequence length="212" mass="22534">MTENDISADPELQLKKRARRRLVGAVALALLAVIILPMVMDHDPRPPVQDIQVQIPSRETGGLAAKILSDGAVVRPLPAVEPKAAAPSVAPVEPKEEPLPEVQTENKTAAQPAIAPKADAAAPAPREASATSSDTDSQQWVVQLGAYKEAGNVKQLLAKIKELRLPAYTEKLSSDQGVRIRVRAGPFSSRDAADKAEAKIKKIGVIGKVTVK</sequence>
<evidence type="ECO:0000256" key="1">
    <source>
        <dbReference type="SAM" id="MobiDB-lite"/>
    </source>
</evidence>
<dbReference type="GO" id="GO:0042834">
    <property type="term" value="F:peptidoglycan binding"/>
    <property type="evidence" value="ECO:0007669"/>
    <property type="project" value="InterPro"/>
</dbReference>
<dbReference type="KEGG" id="rbu:PG1C_05495"/>
<feature type="domain" description="SPOR" evidence="3">
    <location>
        <begin position="134"/>
        <end position="212"/>
    </location>
</feature>
<keyword evidence="2" id="KW-1133">Transmembrane helix</keyword>
<dbReference type="AlphaFoldDB" id="A0A0C5IZ73"/>
<feature type="region of interest" description="Disordered" evidence="1">
    <location>
        <begin position="83"/>
        <end position="137"/>
    </location>
</feature>
<evidence type="ECO:0000259" key="3">
    <source>
        <dbReference type="PROSITE" id="PS51724"/>
    </source>
</evidence>
<dbReference type="PATRIC" id="fig|1565605.3.peg.1153"/>
<proteinExistence type="predicted"/>
<dbReference type="SUPFAM" id="SSF110997">
    <property type="entry name" value="Sporulation related repeat"/>
    <property type="match status" value="1"/>
</dbReference>
<dbReference type="Pfam" id="PF05036">
    <property type="entry name" value="SPOR"/>
    <property type="match status" value="1"/>
</dbReference>
<dbReference type="PROSITE" id="PS51724">
    <property type="entry name" value="SPOR"/>
    <property type="match status" value="1"/>
</dbReference>
<feature type="compositionally biased region" description="Low complexity" evidence="1">
    <location>
        <begin position="109"/>
        <end position="130"/>
    </location>
</feature>